<keyword evidence="3" id="KW-1185">Reference proteome</keyword>
<dbReference type="EMBL" id="JAJSPL020000002">
    <property type="protein sequence ID" value="KAK7748644.1"/>
    <property type="molecule type" value="Genomic_DNA"/>
</dbReference>
<organism evidence="2 3">
    <name type="scientific">Cytospora paraplurivora</name>
    <dbReference type="NCBI Taxonomy" id="2898453"/>
    <lineage>
        <taxon>Eukaryota</taxon>
        <taxon>Fungi</taxon>
        <taxon>Dikarya</taxon>
        <taxon>Ascomycota</taxon>
        <taxon>Pezizomycotina</taxon>
        <taxon>Sordariomycetes</taxon>
        <taxon>Sordariomycetidae</taxon>
        <taxon>Diaporthales</taxon>
        <taxon>Cytosporaceae</taxon>
        <taxon>Cytospora</taxon>
    </lineage>
</organism>
<comment type="caution">
    <text evidence="2">The sequence shown here is derived from an EMBL/GenBank/DDBJ whole genome shotgun (WGS) entry which is preliminary data.</text>
</comment>
<dbReference type="Proteomes" id="UP001320245">
    <property type="component" value="Unassembled WGS sequence"/>
</dbReference>
<proteinExistence type="predicted"/>
<accession>A0AAN9UHW7</accession>
<evidence type="ECO:0000256" key="1">
    <source>
        <dbReference type="SAM" id="MobiDB-lite"/>
    </source>
</evidence>
<gene>
    <name evidence="2" type="ORF">SLS53_000665</name>
</gene>
<feature type="compositionally biased region" description="Acidic residues" evidence="1">
    <location>
        <begin position="61"/>
        <end position="85"/>
    </location>
</feature>
<name>A0AAN9UHW7_9PEZI</name>
<feature type="region of interest" description="Disordered" evidence="1">
    <location>
        <begin position="61"/>
        <end position="89"/>
    </location>
</feature>
<reference evidence="2 3" key="1">
    <citation type="journal article" date="2023" name="PLoS ONE">
        <title>Cytospora paraplurivora sp. nov. isolated from orchards with fruit tree decline syndrome in Ontario, Canada.</title>
        <authorList>
            <person name="Ilyukhin E."/>
            <person name="Nguyen H.D.T."/>
            <person name="Castle A.J."/>
            <person name="Ellouze W."/>
        </authorList>
    </citation>
    <scope>NUCLEOTIDE SEQUENCE [LARGE SCALE GENOMIC DNA]</scope>
    <source>
        <strain evidence="2 3">FDS-564</strain>
    </source>
</reference>
<evidence type="ECO:0000313" key="2">
    <source>
        <dbReference type="EMBL" id="KAK7748644.1"/>
    </source>
</evidence>
<sequence>MKKSQASTGKAMLPRLGLCNFAATLPALEVLDSEAVVLVELDVLVRVLDVVRVPDLESCELEDAEPVDEAPEIEPPVDEAPEPATDDVAPPAGELAVLELAGLDPVAEGVELGDCPELADDAAVPDAVELPDVGDADVEITEDALAETGVEVEGDEADDDPPKDEDEALPLVLLEGDSALDEANEDGPTELAVLDADPAEDGDVDSADDEDADWVDKMLIDALVAET</sequence>
<evidence type="ECO:0000313" key="3">
    <source>
        <dbReference type="Proteomes" id="UP001320245"/>
    </source>
</evidence>
<dbReference type="AlphaFoldDB" id="A0AAN9UHW7"/>
<protein>
    <submittedName>
        <fullName evidence="2">Uncharacterized protein</fullName>
    </submittedName>
</protein>